<dbReference type="AlphaFoldDB" id="A0A225ADM9"/>
<reference evidence="2 3" key="1">
    <citation type="submission" date="2015-06" db="EMBL/GenBank/DDBJ databases">
        <title>Talaromyces atroroseus IBT 11181 draft genome.</title>
        <authorList>
            <person name="Rasmussen K.B."/>
            <person name="Rasmussen S."/>
            <person name="Petersen B."/>
            <person name="Sicheritz-Ponten T."/>
            <person name="Mortensen U.H."/>
            <person name="Thrane U."/>
        </authorList>
    </citation>
    <scope>NUCLEOTIDE SEQUENCE [LARGE SCALE GENOMIC DNA]</scope>
    <source>
        <strain evidence="2 3">IBT 11181</strain>
    </source>
</reference>
<sequence length="431" mass="48646">MPETSIENEAPKEQPRLPWEIGVFDAHCHPTDTMTSISDIPHMQAMALTIMSTRGEDQELVDEVAQRLGDYQNIADKGSNGKIVPCFGWHPWFAHQISVLNDDTPTPDEEATEAARKIQHYQRVLTGLTESGRDESNDNAFFETLPTPKPLSTLLAETRKRLLAHPNALVGEIGLDRAFRLPMPWQEEELEVRNAELTPGSREGRSLSPYKVAIAHQKALLKAQLQLAGQLRRAVSVHSVQAHGAVFDVLQELWKGHERTKETKRQRKARARDERDEFLANEDDHKEKEEGKGKEQHKAHGQQQKIESRGEKEEGDATKFPLPYPPRICMHSYSGTAEALKQFLLPKVPSDVYFSFSTAINFTGPSPEKVLAALQALPDDRILVESDLHCAGEQMDGLLEEVVRTVCRERGWSLEDGTRKLAENWKRFVFG</sequence>
<gene>
    <name evidence="2" type="ORF">UA08_05412</name>
</gene>
<dbReference type="Gene3D" id="3.20.20.140">
    <property type="entry name" value="Metal-dependent hydrolases"/>
    <property type="match status" value="1"/>
</dbReference>
<dbReference type="Pfam" id="PF01026">
    <property type="entry name" value="TatD_DNase"/>
    <property type="match status" value="1"/>
</dbReference>
<evidence type="ECO:0000313" key="3">
    <source>
        <dbReference type="Proteomes" id="UP000214365"/>
    </source>
</evidence>
<protein>
    <recommendedName>
        <fullName evidence="4">Cut9-interacting protein scn1</fullName>
    </recommendedName>
</protein>
<dbReference type="InterPro" id="IPR053044">
    <property type="entry name" value="Metallo-hydrolase/TatD-type"/>
</dbReference>
<dbReference type="GeneID" id="31005168"/>
<feature type="region of interest" description="Disordered" evidence="1">
    <location>
        <begin position="259"/>
        <end position="321"/>
    </location>
</feature>
<dbReference type="EMBL" id="LFMY01000007">
    <property type="protein sequence ID" value="OKL59282.1"/>
    <property type="molecule type" value="Genomic_DNA"/>
</dbReference>
<evidence type="ECO:0000313" key="2">
    <source>
        <dbReference type="EMBL" id="OKL59282.1"/>
    </source>
</evidence>
<proteinExistence type="predicted"/>
<name>A0A225ADM9_TALAT</name>
<dbReference type="SUPFAM" id="SSF51556">
    <property type="entry name" value="Metallo-dependent hydrolases"/>
    <property type="match status" value="1"/>
</dbReference>
<dbReference type="PANTHER" id="PTHR47345">
    <property type="entry name" value="CUT9-INTERACTING PROTEIN SCN1"/>
    <property type="match status" value="1"/>
</dbReference>
<evidence type="ECO:0000256" key="1">
    <source>
        <dbReference type="SAM" id="MobiDB-lite"/>
    </source>
</evidence>
<evidence type="ECO:0008006" key="4">
    <source>
        <dbReference type="Google" id="ProtNLM"/>
    </source>
</evidence>
<dbReference type="Proteomes" id="UP000214365">
    <property type="component" value="Unassembled WGS sequence"/>
</dbReference>
<dbReference type="GO" id="GO:0016788">
    <property type="term" value="F:hydrolase activity, acting on ester bonds"/>
    <property type="evidence" value="ECO:0007669"/>
    <property type="project" value="InterPro"/>
</dbReference>
<feature type="compositionally biased region" description="Basic and acidic residues" evidence="1">
    <location>
        <begin position="271"/>
        <end position="298"/>
    </location>
</feature>
<dbReference type="InterPro" id="IPR001130">
    <property type="entry name" value="TatD-like"/>
</dbReference>
<feature type="compositionally biased region" description="Basic and acidic residues" evidence="1">
    <location>
        <begin position="306"/>
        <end position="317"/>
    </location>
</feature>
<accession>A0A225ADM9</accession>
<keyword evidence="3" id="KW-1185">Reference proteome</keyword>
<comment type="caution">
    <text evidence="2">The sequence shown here is derived from an EMBL/GenBank/DDBJ whole genome shotgun (WGS) entry which is preliminary data.</text>
</comment>
<dbReference type="OrthoDB" id="413993at2759"/>
<dbReference type="PANTHER" id="PTHR47345:SF1">
    <property type="entry name" value="CUT9-INTERACTING PROTEIN SCN1"/>
    <property type="match status" value="1"/>
</dbReference>
<dbReference type="RefSeq" id="XP_020119403.1">
    <property type="nucleotide sequence ID" value="XM_020267731.1"/>
</dbReference>
<dbReference type="InterPro" id="IPR032466">
    <property type="entry name" value="Metal_Hydrolase"/>
</dbReference>
<organism evidence="2 3">
    <name type="scientific">Talaromyces atroroseus</name>
    <dbReference type="NCBI Taxonomy" id="1441469"/>
    <lineage>
        <taxon>Eukaryota</taxon>
        <taxon>Fungi</taxon>
        <taxon>Dikarya</taxon>
        <taxon>Ascomycota</taxon>
        <taxon>Pezizomycotina</taxon>
        <taxon>Eurotiomycetes</taxon>
        <taxon>Eurotiomycetidae</taxon>
        <taxon>Eurotiales</taxon>
        <taxon>Trichocomaceae</taxon>
        <taxon>Talaromyces</taxon>
        <taxon>Talaromyces sect. Trachyspermi</taxon>
    </lineage>
</organism>